<comment type="caution">
    <text evidence="2">The sequence shown here is derived from an EMBL/GenBank/DDBJ whole genome shotgun (WGS) entry which is preliminary data.</text>
</comment>
<dbReference type="EMBL" id="JAVREX010000010">
    <property type="protein sequence ID" value="MDT0430497.1"/>
    <property type="molecule type" value="Genomic_DNA"/>
</dbReference>
<dbReference type="Proteomes" id="UP001183777">
    <property type="component" value="Unassembled WGS sequence"/>
</dbReference>
<gene>
    <name evidence="2" type="ORF">RM649_22965</name>
</gene>
<feature type="compositionally biased region" description="Basic residues" evidence="1">
    <location>
        <begin position="164"/>
        <end position="176"/>
    </location>
</feature>
<evidence type="ECO:0000256" key="1">
    <source>
        <dbReference type="SAM" id="MobiDB-lite"/>
    </source>
</evidence>
<dbReference type="RefSeq" id="WP_267073838.1">
    <property type="nucleotide sequence ID" value="NZ_JAVREX010000010.1"/>
</dbReference>
<feature type="region of interest" description="Disordered" evidence="1">
    <location>
        <begin position="150"/>
        <end position="187"/>
    </location>
</feature>
<organism evidence="2 3">
    <name type="scientific">Streptomyces salyersiae</name>
    <dbReference type="NCBI Taxonomy" id="3075530"/>
    <lineage>
        <taxon>Bacteria</taxon>
        <taxon>Bacillati</taxon>
        <taxon>Actinomycetota</taxon>
        <taxon>Actinomycetes</taxon>
        <taxon>Kitasatosporales</taxon>
        <taxon>Streptomycetaceae</taxon>
        <taxon>Streptomyces</taxon>
    </lineage>
</organism>
<evidence type="ECO:0000313" key="2">
    <source>
        <dbReference type="EMBL" id="MDT0430497.1"/>
    </source>
</evidence>
<protein>
    <submittedName>
        <fullName evidence="2">Uncharacterized protein</fullName>
    </submittedName>
</protein>
<accession>A0ABU2RNR3</accession>
<name>A0ABU2RNR3_9ACTN</name>
<sequence>MAAARTPYLLGHAEIADLFGVARQTSQKWRVDGTLAKPDVVASGNPYWLLDTVLRLDGHAGRQATAQRLDQYRSSIRRGCRIEDPAALPTIVGIKEVAQLLGVDQQTVSRWRNRKQLVEADVVLSRSPLWLLDTIEADARERDRAISPNELERLRSGEQAPQKPRGRKPATHRPAKKVVPPARSFTASERDEAISFVSQMLSEGHSVIIRPTR</sequence>
<keyword evidence="3" id="KW-1185">Reference proteome</keyword>
<proteinExistence type="predicted"/>
<reference evidence="3" key="1">
    <citation type="submission" date="2023-07" db="EMBL/GenBank/DDBJ databases">
        <title>30 novel species of actinomycetes from the DSMZ collection.</title>
        <authorList>
            <person name="Nouioui I."/>
        </authorList>
    </citation>
    <scope>NUCLEOTIDE SEQUENCE [LARGE SCALE GENOMIC DNA]</scope>
    <source>
        <strain evidence="3">DSM 41770</strain>
    </source>
</reference>
<evidence type="ECO:0000313" key="3">
    <source>
        <dbReference type="Proteomes" id="UP001183777"/>
    </source>
</evidence>